<sequence>MIIAVIGAGPAGLISAHNAIRAGHSIVLYEKCPYRGNLEPLERWRLS</sequence>
<organism evidence="2 3">
    <name type="scientific">Erwinia amylovora</name>
    <name type="common">Fire blight bacteria</name>
    <dbReference type="NCBI Taxonomy" id="552"/>
    <lineage>
        <taxon>Bacteria</taxon>
        <taxon>Pseudomonadati</taxon>
        <taxon>Pseudomonadota</taxon>
        <taxon>Gammaproteobacteria</taxon>
        <taxon>Enterobacterales</taxon>
        <taxon>Erwiniaceae</taxon>
        <taxon>Erwinia</taxon>
    </lineage>
</organism>
<accession>A0ABX7MKH7</accession>
<gene>
    <name evidence="2" type="ORF">JGC47_03200</name>
</gene>
<dbReference type="SUPFAM" id="SSF51971">
    <property type="entry name" value="Nucleotide-binding domain"/>
    <property type="match status" value="1"/>
</dbReference>
<protein>
    <submittedName>
        <fullName evidence="2">FAD-binding protein</fullName>
    </submittedName>
</protein>
<dbReference type="Pfam" id="PF07992">
    <property type="entry name" value="Pyr_redox_2"/>
    <property type="match status" value="1"/>
</dbReference>
<dbReference type="EMBL" id="CP066796">
    <property type="protein sequence ID" value="QSI92352.1"/>
    <property type="molecule type" value="Genomic_DNA"/>
</dbReference>
<dbReference type="GeneID" id="97604957"/>
<dbReference type="Gene3D" id="3.40.50.720">
    <property type="entry name" value="NAD(P)-binding Rossmann-like Domain"/>
    <property type="match status" value="1"/>
</dbReference>
<dbReference type="InterPro" id="IPR023753">
    <property type="entry name" value="FAD/NAD-binding_dom"/>
</dbReference>
<dbReference type="RefSeq" id="WP_024015166.1">
    <property type="nucleotide sequence ID" value="NZ_CP024970.1"/>
</dbReference>
<name>A0ABX7MKH7_ERWAM</name>
<keyword evidence="3" id="KW-1185">Reference proteome</keyword>
<evidence type="ECO:0000313" key="2">
    <source>
        <dbReference type="EMBL" id="QSI92352.1"/>
    </source>
</evidence>
<feature type="domain" description="FAD/NAD(P)-binding" evidence="1">
    <location>
        <begin position="3"/>
        <end position="37"/>
    </location>
</feature>
<dbReference type="Proteomes" id="UP000662840">
    <property type="component" value="Chromosome"/>
</dbReference>
<dbReference type="PRINTS" id="PR00419">
    <property type="entry name" value="ADXRDTASE"/>
</dbReference>
<proteinExistence type="predicted"/>
<evidence type="ECO:0000313" key="3">
    <source>
        <dbReference type="Proteomes" id="UP000662840"/>
    </source>
</evidence>
<evidence type="ECO:0000259" key="1">
    <source>
        <dbReference type="Pfam" id="PF07992"/>
    </source>
</evidence>
<reference evidence="2 3" key="1">
    <citation type="submission" date="2020-12" db="EMBL/GenBank/DDBJ databases">
        <title>Genome sequence of Erwinia amylovora ATCC15580, a type strain.</title>
        <authorList>
            <person name="Kang I.-J."/>
            <person name="Roh E."/>
        </authorList>
    </citation>
    <scope>NUCLEOTIDE SEQUENCE [LARGE SCALE GENOMIC DNA]</scope>
    <source>
        <strain evidence="2 3">ATCC 15580</strain>
    </source>
</reference>